<dbReference type="OrthoDB" id="9804278at2"/>
<dbReference type="GO" id="GO:0046872">
    <property type="term" value="F:metal ion binding"/>
    <property type="evidence" value="ECO:0007669"/>
    <property type="project" value="UniProtKB-KW"/>
</dbReference>
<evidence type="ECO:0000256" key="1">
    <source>
        <dbReference type="ARBA" id="ARBA00001946"/>
    </source>
</evidence>
<dbReference type="GO" id="GO:0004540">
    <property type="term" value="F:RNA nuclease activity"/>
    <property type="evidence" value="ECO:0007669"/>
    <property type="project" value="InterPro"/>
</dbReference>
<feature type="domain" description="S1 motif" evidence="6">
    <location>
        <begin position="47"/>
        <end position="125"/>
    </location>
</feature>
<evidence type="ECO:0000313" key="7">
    <source>
        <dbReference type="EMBL" id="QAV20649.1"/>
    </source>
</evidence>
<dbReference type="Proteomes" id="UP000288943">
    <property type="component" value="Chromosome"/>
</dbReference>
<dbReference type="InterPro" id="IPR003029">
    <property type="entry name" value="S1_domain"/>
</dbReference>
<dbReference type="AlphaFoldDB" id="A0A410X210"/>
<evidence type="ECO:0000313" key="8">
    <source>
        <dbReference type="Proteomes" id="UP000288943"/>
    </source>
</evidence>
<dbReference type="GO" id="GO:0016787">
    <property type="term" value="F:hydrolase activity"/>
    <property type="evidence" value="ECO:0007669"/>
    <property type="project" value="UniProtKB-KW"/>
</dbReference>
<evidence type="ECO:0000256" key="4">
    <source>
        <dbReference type="ARBA" id="ARBA00022842"/>
    </source>
</evidence>
<dbReference type="PANTHER" id="PTHR30001">
    <property type="entry name" value="RIBONUCLEASE"/>
    <property type="match status" value="1"/>
</dbReference>
<gene>
    <name evidence="7" type="ORF">PC41400_24380</name>
</gene>
<organism evidence="7 8">
    <name type="scientific">Paenibacillus chitinolyticus</name>
    <dbReference type="NCBI Taxonomy" id="79263"/>
    <lineage>
        <taxon>Bacteria</taxon>
        <taxon>Bacillati</taxon>
        <taxon>Bacillota</taxon>
        <taxon>Bacilli</taxon>
        <taxon>Bacillales</taxon>
        <taxon>Paenibacillaceae</taxon>
        <taxon>Paenibacillus</taxon>
    </lineage>
</organism>
<dbReference type="InterPro" id="IPR004659">
    <property type="entry name" value="RNase_E/G"/>
</dbReference>
<proteinExistence type="predicted"/>
<dbReference type="GO" id="GO:0005737">
    <property type="term" value="C:cytoplasm"/>
    <property type="evidence" value="ECO:0007669"/>
    <property type="project" value="TreeGrafter"/>
</dbReference>
<dbReference type="NCBIfam" id="TIGR00757">
    <property type="entry name" value="RNaseEG"/>
    <property type="match status" value="1"/>
</dbReference>
<dbReference type="KEGG" id="pchi:PC41400_24380"/>
<dbReference type="EMBL" id="CP026520">
    <property type="protein sequence ID" value="QAV20649.1"/>
    <property type="molecule type" value="Genomic_DNA"/>
</dbReference>
<dbReference type="PROSITE" id="PS50126">
    <property type="entry name" value="S1"/>
    <property type="match status" value="1"/>
</dbReference>
<sequence>MYNNGGVNAMKQLIVSCEAASLQAALLEDRKLVEHEAQHPSETQRAGSIYIGRVVNVLPGMQAAFVDIGLDKNAFLYIDDVLPVNMQKQPKTKPPIGDLLQPGQRVLVQVVKEPEGSKGARVTTHYSIPGRWLVYMPGAGYTAVSRKIEAEEEKVRLKQVADNLRCGEEGLILRTVSEGRSEEELRRDLLDLRELWTVIEQRAEAGAAPACIYQDLELLPRLARDVITEDVLEIWVDDEAVHAELQGLLRQRSPELAARVRLDGGDTPLFERFGIAEELSRSQRRKMWLPSGGYLVIDPTEALTVIDVNTGRFTGTSSLEQTVFRTNMEAAAEIPRLLRLRNLRGIIIVDFIDMEQSAHRDRVLECMAEAVKKDRSKTILLGWTKLGLLEITRKRK</sequence>
<keyword evidence="5" id="KW-0694">RNA-binding</keyword>
<dbReference type="InterPro" id="IPR012340">
    <property type="entry name" value="NA-bd_OB-fold"/>
</dbReference>
<name>A0A410X210_9BACL</name>
<dbReference type="Gene3D" id="2.40.50.140">
    <property type="entry name" value="Nucleic acid-binding proteins"/>
    <property type="match status" value="1"/>
</dbReference>
<keyword evidence="2" id="KW-0479">Metal-binding</keyword>
<comment type="cofactor">
    <cofactor evidence="1">
        <name>Mg(2+)</name>
        <dbReference type="ChEBI" id="CHEBI:18420"/>
    </cofactor>
</comment>
<dbReference type="PANTHER" id="PTHR30001:SF0">
    <property type="entry name" value="RIBONUCLEASE G"/>
    <property type="match status" value="1"/>
</dbReference>
<evidence type="ECO:0000256" key="3">
    <source>
        <dbReference type="ARBA" id="ARBA00022801"/>
    </source>
</evidence>
<keyword evidence="4" id="KW-0460">Magnesium</keyword>
<evidence type="ECO:0000256" key="5">
    <source>
        <dbReference type="ARBA" id="ARBA00022884"/>
    </source>
</evidence>
<reference evidence="7 8" key="1">
    <citation type="submission" date="2018-01" db="EMBL/GenBank/DDBJ databases">
        <title>The whole genome sequencing and assembly of Paenibacillus chitinolyticus KCCM 41400 strain.</title>
        <authorList>
            <person name="Kim J.-Y."/>
            <person name="Park M.-K."/>
            <person name="Lee Y.-J."/>
            <person name="Yi H."/>
            <person name="Bahn Y.-S."/>
            <person name="Kim J.F."/>
            <person name="Lee D.-W."/>
        </authorList>
    </citation>
    <scope>NUCLEOTIDE SEQUENCE [LARGE SCALE GENOMIC DNA]</scope>
    <source>
        <strain evidence="7 8">KCCM 41400</strain>
    </source>
</reference>
<dbReference type="SMART" id="SM00316">
    <property type="entry name" value="S1"/>
    <property type="match status" value="1"/>
</dbReference>
<dbReference type="SUPFAM" id="SSF50249">
    <property type="entry name" value="Nucleic acid-binding proteins"/>
    <property type="match status" value="1"/>
</dbReference>
<dbReference type="CDD" id="cd04453">
    <property type="entry name" value="S1_RNase_E"/>
    <property type="match status" value="1"/>
</dbReference>
<accession>A0A410X210</accession>
<dbReference type="GO" id="GO:0003723">
    <property type="term" value="F:RNA binding"/>
    <property type="evidence" value="ECO:0007669"/>
    <property type="project" value="UniProtKB-KW"/>
</dbReference>
<protein>
    <submittedName>
        <fullName evidence="7">Ribonuclease E/G</fullName>
    </submittedName>
</protein>
<evidence type="ECO:0000256" key="2">
    <source>
        <dbReference type="ARBA" id="ARBA00022723"/>
    </source>
</evidence>
<evidence type="ECO:0000259" key="6">
    <source>
        <dbReference type="PROSITE" id="PS50126"/>
    </source>
</evidence>
<dbReference type="Pfam" id="PF10150">
    <property type="entry name" value="RNase_E_G"/>
    <property type="match status" value="1"/>
</dbReference>
<dbReference type="InterPro" id="IPR019307">
    <property type="entry name" value="RNA-bd_AU-1/RNase_E/G"/>
</dbReference>
<dbReference type="GO" id="GO:0006364">
    <property type="term" value="P:rRNA processing"/>
    <property type="evidence" value="ECO:0007669"/>
    <property type="project" value="TreeGrafter"/>
</dbReference>
<keyword evidence="3" id="KW-0378">Hydrolase</keyword>